<evidence type="ECO:0000256" key="1">
    <source>
        <dbReference type="ARBA" id="ARBA00006347"/>
    </source>
</evidence>
<keyword evidence="3" id="KW-0413">Isomerase</keyword>
<proteinExistence type="inferred from homology"/>
<dbReference type="CDD" id="cd02961">
    <property type="entry name" value="PDI_a_family"/>
    <property type="match status" value="1"/>
</dbReference>
<dbReference type="PROSITE" id="PS00194">
    <property type="entry name" value="THIOREDOXIN_1"/>
    <property type="match status" value="1"/>
</dbReference>
<dbReference type="PRINTS" id="PR00421">
    <property type="entry name" value="THIOREDOXIN"/>
</dbReference>
<reference evidence="3" key="1">
    <citation type="submission" date="2015-07" db="EMBL/GenBank/DDBJ databases">
        <title>Adaptation to a free-living lifestyle via gene acquisitions in the diplomonad Trepomonas sp. PC1.</title>
        <authorList>
            <person name="Xu F."/>
            <person name="Jerlstrom-Hultqvist J."/>
            <person name="Kolisko M."/>
            <person name="Simpson A.G.B."/>
            <person name="Roger A.J."/>
            <person name="Svard S.G."/>
            <person name="Andersson J.O."/>
        </authorList>
    </citation>
    <scope>NUCLEOTIDE SEQUENCE</scope>
    <source>
        <strain evidence="3">PC1</strain>
    </source>
</reference>
<dbReference type="InterPro" id="IPR013766">
    <property type="entry name" value="Thioredoxin_domain"/>
</dbReference>
<dbReference type="Gene3D" id="3.40.30.10">
    <property type="entry name" value="Glutaredoxin"/>
    <property type="match status" value="1"/>
</dbReference>
<dbReference type="PROSITE" id="PS51352">
    <property type="entry name" value="THIOREDOXIN_2"/>
    <property type="match status" value="1"/>
</dbReference>
<evidence type="ECO:0000313" key="3">
    <source>
        <dbReference type="EMBL" id="JAP93058.1"/>
    </source>
</evidence>
<gene>
    <name evidence="3" type="ORF">TPC1_14792</name>
</gene>
<dbReference type="GO" id="GO:0003756">
    <property type="term" value="F:protein disulfide isomerase activity"/>
    <property type="evidence" value="ECO:0007669"/>
    <property type="project" value="TreeGrafter"/>
</dbReference>
<accession>A0A146K9Q0</accession>
<dbReference type="InterPro" id="IPR036249">
    <property type="entry name" value="Thioredoxin-like_sf"/>
</dbReference>
<name>A0A146K9Q0_9EUKA</name>
<sequence length="366" mass="42772">HFVLDLTELSEQTLQRPVFVKFYAPWCGYCKNFAPKFEELSNLTNLTDFAQVDCTLNESKQICSQFGVQGFPTLKLFVNGTNYNFDLPRDVEIMLSWLEQMFSPVLRNISIDEAETEANRFMYHSYFFVQTDRPDVMERYLQPLRGGYTIAFQPHTETKITAFREEQEIMYSGDYSKQSILKFFTSNKLKFFTFITKTNFNDVVWSGKPLIALYGSQTTLKEEIDELKQLSLLESDFQLGFLQKGNHTVDLIKDKFKADPEKDLILYFNYSPGNLYKAFHVYDSKTNIAEQVKKLFWKQQSVSQIDAKIDWNKVKVMGIYSAGLIIIAIMTISCRRCAKREAEAELSRKLAYRQKMMEKAEQEHEQ</sequence>
<feature type="domain" description="Thioredoxin" evidence="2">
    <location>
        <begin position="1"/>
        <end position="103"/>
    </location>
</feature>
<protein>
    <submittedName>
        <fullName evidence="3">Protein disulfide isomerase</fullName>
    </submittedName>
</protein>
<comment type="similarity">
    <text evidence="1">Belongs to the protein disulfide isomerase family.</text>
</comment>
<dbReference type="InterPro" id="IPR051063">
    <property type="entry name" value="PDI"/>
</dbReference>
<feature type="non-terminal residue" evidence="3">
    <location>
        <position position="1"/>
    </location>
</feature>
<dbReference type="GO" id="GO:0005783">
    <property type="term" value="C:endoplasmic reticulum"/>
    <property type="evidence" value="ECO:0007669"/>
    <property type="project" value="TreeGrafter"/>
</dbReference>
<dbReference type="PANTHER" id="PTHR45672">
    <property type="entry name" value="PROTEIN DISULFIDE-ISOMERASE C17H9.14C-RELATED"/>
    <property type="match status" value="1"/>
</dbReference>
<evidence type="ECO:0000259" key="2">
    <source>
        <dbReference type="PROSITE" id="PS51352"/>
    </source>
</evidence>
<dbReference type="SUPFAM" id="SSF52833">
    <property type="entry name" value="Thioredoxin-like"/>
    <property type="match status" value="1"/>
</dbReference>
<dbReference type="AlphaFoldDB" id="A0A146K9Q0"/>
<dbReference type="EMBL" id="GDID01003548">
    <property type="protein sequence ID" value="JAP93058.1"/>
    <property type="molecule type" value="Transcribed_RNA"/>
</dbReference>
<dbReference type="GO" id="GO:0006457">
    <property type="term" value="P:protein folding"/>
    <property type="evidence" value="ECO:0007669"/>
    <property type="project" value="TreeGrafter"/>
</dbReference>
<dbReference type="InterPro" id="IPR017937">
    <property type="entry name" value="Thioredoxin_CS"/>
</dbReference>
<organism evidence="3">
    <name type="scientific">Trepomonas sp. PC1</name>
    <dbReference type="NCBI Taxonomy" id="1076344"/>
    <lineage>
        <taxon>Eukaryota</taxon>
        <taxon>Metamonada</taxon>
        <taxon>Diplomonadida</taxon>
        <taxon>Hexamitidae</taxon>
        <taxon>Hexamitinae</taxon>
        <taxon>Trepomonas</taxon>
    </lineage>
</organism>
<dbReference type="Pfam" id="PF00085">
    <property type="entry name" value="Thioredoxin"/>
    <property type="match status" value="1"/>
</dbReference>